<dbReference type="GO" id="GO:0061809">
    <property type="term" value="F:NAD+ nucleosidase activity, cyclic ADP-ribose generating"/>
    <property type="evidence" value="ECO:0007669"/>
    <property type="project" value="UniProtKB-EC"/>
</dbReference>
<evidence type="ECO:0000256" key="3">
    <source>
        <dbReference type="ARBA" id="ARBA00023027"/>
    </source>
</evidence>
<evidence type="ECO:0000313" key="7">
    <source>
        <dbReference type="EMBL" id="ELR68384.1"/>
    </source>
</evidence>
<gene>
    <name evidence="7" type="ORF">C900_00416</name>
</gene>
<evidence type="ECO:0000313" key="8">
    <source>
        <dbReference type="Proteomes" id="UP000011135"/>
    </source>
</evidence>
<reference evidence="7 8" key="1">
    <citation type="submission" date="2012-12" db="EMBL/GenBank/DDBJ databases">
        <title>Genome assembly of Fulvivirga imtechensis AK7.</title>
        <authorList>
            <person name="Nupur N."/>
            <person name="Khatri I."/>
            <person name="Kumar R."/>
            <person name="Subramanian S."/>
            <person name="Pinnaka A."/>
        </authorList>
    </citation>
    <scope>NUCLEOTIDE SEQUENCE [LARGE SCALE GENOMIC DNA]</scope>
    <source>
        <strain evidence="7 8">AK7</strain>
    </source>
</reference>
<evidence type="ECO:0000256" key="1">
    <source>
        <dbReference type="ARBA" id="ARBA00011982"/>
    </source>
</evidence>
<keyword evidence="5" id="KW-0472">Membrane</keyword>
<dbReference type="EC" id="3.2.2.6" evidence="1"/>
<dbReference type="GO" id="GO:0007165">
    <property type="term" value="P:signal transduction"/>
    <property type="evidence" value="ECO:0007669"/>
    <property type="project" value="InterPro"/>
</dbReference>
<dbReference type="SUPFAM" id="SSF52200">
    <property type="entry name" value="Toll/Interleukin receptor TIR domain"/>
    <property type="match status" value="1"/>
</dbReference>
<dbReference type="InterPro" id="IPR035897">
    <property type="entry name" value="Toll_tir_struct_dom_sf"/>
</dbReference>
<organism evidence="7 8">
    <name type="scientific">Fulvivirga imtechensis AK7</name>
    <dbReference type="NCBI Taxonomy" id="1237149"/>
    <lineage>
        <taxon>Bacteria</taxon>
        <taxon>Pseudomonadati</taxon>
        <taxon>Bacteroidota</taxon>
        <taxon>Cytophagia</taxon>
        <taxon>Cytophagales</taxon>
        <taxon>Fulvivirgaceae</taxon>
        <taxon>Fulvivirga</taxon>
    </lineage>
</organism>
<dbReference type="RefSeq" id="WP_009583333.1">
    <property type="nucleotide sequence ID" value="NZ_AMZN01000116.1"/>
</dbReference>
<dbReference type="eggNOG" id="COG4916">
    <property type="taxonomic scope" value="Bacteria"/>
</dbReference>
<evidence type="ECO:0000256" key="4">
    <source>
        <dbReference type="ARBA" id="ARBA00047304"/>
    </source>
</evidence>
<sequence length="384" mass="44332">MNSNTYKYDVFISHAVEDKMSIANDLCELLKQAGLKIWYSGNELGIGDRIEKSIQKGLDQSRFGIVIFSPYYLSKTWTIRELYSLMAKERAGQKVILPVLHNVTIDDLKAKDLTIADTFGISSEKGIEIVAASLISEIRKSKKSASEENENNRLTLGLSFSFPRLIGIILLLLLGFSSFFYLNRDIPSDSLIEQSIEQRIKAFQDKIDNDHLLEMSSSEGRVSTMDEIIKFYARFKDLKAQYRNEYEFTNGFTDVNFKKNVREVLNTDVESLAPVNNYGFNLPAIYLFDYKPSSHIIEVKYALLNTQPIQYAVEKEESTENYKYLVRVAYENNIRYLSVDLTFSKRSDWMKKKRMTVKGFLPKETYVFEKEKDEWVFKGVSGND</sequence>
<proteinExistence type="predicted"/>
<evidence type="ECO:0000259" key="6">
    <source>
        <dbReference type="PROSITE" id="PS50104"/>
    </source>
</evidence>
<evidence type="ECO:0000256" key="5">
    <source>
        <dbReference type="SAM" id="Phobius"/>
    </source>
</evidence>
<dbReference type="Gene3D" id="3.40.50.10140">
    <property type="entry name" value="Toll/interleukin-1 receptor homology (TIR) domain"/>
    <property type="match status" value="1"/>
</dbReference>
<dbReference type="OrthoDB" id="7285215at2"/>
<feature type="transmembrane region" description="Helical" evidence="5">
    <location>
        <begin position="162"/>
        <end position="182"/>
    </location>
</feature>
<accession>L8JLJ9</accession>
<protein>
    <recommendedName>
        <fullName evidence="1">ADP-ribosyl cyclase/cyclic ADP-ribose hydrolase</fullName>
        <ecNumber evidence="1">3.2.2.6</ecNumber>
    </recommendedName>
</protein>
<keyword evidence="8" id="KW-1185">Reference proteome</keyword>
<comment type="catalytic activity">
    <reaction evidence="4">
        <text>NAD(+) + H2O = ADP-D-ribose + nicotinamide + H(+)</text>
        <dbReference type="Rhea" id="RHEA:16301"/>
        <dbReference type="ChEBI" id="CHEBI:15377"/>
        <dbReference type="ChEBI" id="CHEBI:15378"/>
        <dbReference type="ChEBI" id="CHEBI:17154"/>
        <dbReference type="ChEBI" id="CHEBI:57540"/>
        <dbReference type="ChEBI" id="CHEBI:57967"/>
        <dbReference type="EC" id="3.2.2.6"/>
    </reaction>
    <physiologicalReaction direction="left-to-right" evidence="4">
        <dbReference type="Rhea" id="RHEA:16302"/>
    </physiologicalReaction>
</comment>
<dbReference type="Pfam" id="PF13676">
    <property type="entry name" value="TIR_2"/>
    <property type="match status" value="1"/>
</dbReference>
<dbReference type="EMBL" id="AMZN01000116">
    <property type="protein sequence ID" value="ELR68384.1"/>
    <property type="molecule type" value="Genomic_DNA"/>
</dbReference>
<keyword evidence="2" id="KW-0378">Hydrolase</keyword>
<dbReference type="SMART" id="SM00255">
    <property type="entry name" value="TIR"/>
    <property type="match status" value="1"/>
</dbReference>
<keyword evidence="5" id="KW-1133">Transmembrane helix</keyword>
<name>L8JLJ9_9BACT</name>
<dbReference type="PANTHER" id="PTHR32009">
    <property type="entry name" value="TMV RESISTANCE PROTEIN N-LIKE"/>
    <property type="match status" value="1"/>
</dbReference>
<comment type="caution">
    <text evidence="7">The sequence shown here is derived from an EMBL/GenBank/DDBJ whole genome shotgun (WGS) entry which is preliminary data.</text>
</comment>
<dbReference type="InterPro" id="IPR000157">
    <property type="entry name" value="TIR_dom"/>
</dbReference>
<dbReference type="Proteomes" id="UP000011135">
    <property type="component" value="Unassembled WGS sequence"/>
</dbReference>
<keyword evidence="3" id="KW-0520">NAD</keyword>
<keyword evidence="5" id="KW-0812">Transmembrane</keyword>
<feature type="domain" description="TIR" evidence="6">
    <location>
        <begin position="6"/>
        <end position="138"/>
    </location>
</feature>
<dbReference type="AlphaFoldDB" id="L8JLJ9"/>
<dbReference type="PROSITE" id="PS50104">
    <property type="entry name" value="TIR"/>
    <property type="match status" value="1"/>
</dbReference>
<dbReference type="PANTHER" id="PTHR32009:SF39">
    <property type="entry name" value="TIR DOMAIN-CONTAINING PROTEIN"/>
    <property type="match status" value="1"/>
</dbReference>
<dbReference type="STRING" id="1237149.C900_00416"/>
<evidence type="ECO:0000256" key="2">
    <source>
        <dbReference type="ARBA" id="ARBA00022801"/>
    </source>
</evidence>